<keyword evidence="7" id="KW-0807">Transducer</keyword>
<dbReference type="PANTHER" id="PTHR21143">
    <property type="entry name" value="INVERTEBRATE GUSTATORY RECEPTOR"/>
    <property type="match status" value="1"/>
</dbReference>
<name>A0A3Q0JDA4_DIACI</name>
<reference evidence="10 11" key="1">
    <citation type="submission" date="2025-04" db="UniProtKB">
        <authorList>
            <consortium name="RefSeq"/>
        </authorList>
    </citation>
    <scope>IDENTIFICATION</scope>
</reference>
<evidence type="ECO:0000313" key="10">
    <source>
        <dbReference type="RefSeq" id="XP_026686496.1"/>
    </source>
</evidence>
<evidence type="ECO:0000256" key="1">
    <source>
        <dbReference type="ARBA" id="ARBA00004651"/>
    </source>
</evidence>
<evidence type="ECO:0000313" key="11">
    <source>
        <dbReference type="RefSeq" id="XP_026686497.1"/>
    </source>
</evidence>
<dbReference type="GO" id="GO:0050909">
    <property type="term" value="P:sensory perception of taste"/>
    <property type="evidence" value="ECO:0007669"/>
    <property type="project" value="InterPro"/>
</dbReference>
<evidence type="ECO:0000256" key="2">
    <source>
        <dbReference type="ARBA" id="ARBA00022475"/>
    </source>
</evidence>
<evidence type="ECO:0000256" key="7">
    <source>
        <dbReference type="ARBA" id="ARBA00023224"/>
    </source>
</evidence>
<keyword evidence="5 8" id="KW-0472">Membrane</keyword>
<dbReference type="GO" id="GO:0007635">
    <property type="term" value="P:chemosensory behavior"/>
    <property type="evidence" value="ECO:0007669"/>
    <property type="project" value="TreeGrafter"/>
</dbReference>
<dbReference type="AlphaFoldDB" id="A0A3Q0JDA4"/>
<dbReference type="GO" id="GO:0043025">
    <property type="term" value="C:neuronal cell body"/>
    <property type="evidence" value="ECO:0007669"/>
    <property type="project" value="TreeGrafter"/>
</dbReference>
<dbReference type="GO" id="GO:0005886">
    <property type="term" value="C:plasma membrane"/>
    <property type="evidence" value="ECO:0007669"/>
    <property type="project" value="UniProtKB-SubCell"/>
</dbReference>
<dbReference type="GO" id="GO:0030425">
    <property type="term" value="C:dendrite"/>
    <property type="evidence" value="ECO:0007669"/>
    <property type="project" value="TreeGrafter"/>
</dbReference>
<dbReference type="GO" id="GO:0007165">
    <property type="term" value="P:signal transduction"/>
    <property type="evidence" value="ECO:0007669"/>
    <property type="project" value="UniProtKB-KW"/>
</dbReference>
<keyword evidence="9" id="KW-1185">Reference proteome</keyword>
<proteinExistence type="predicted"/>
<evidence type="ECO:0000256" key="5">
    <source>
        <dbReference type="ARBA" id="ARBA00023136"/>
    </source>
</evidence>
<dbReference type="KEGG" id="dci:103519087"/>
<evidence type="ECO:0000256" key="3">
    <source>
        <dbReference type="ARBA" id="ARBA00022692"/>
    </source>
</evidence>
<dbReference type="PANTHER" id="PTHR21143:SF133">
    <property type="entry name" value="GUSTATORY AND PHEROMONE RECEPTOR 32A-RELATED"/>
    <property type="match status" value="1"/>
</dbReference>
<dbReference type="GeneID" id="103519087"/>
<keyword evidence="4 8" id="KW-1133">Transmembrane helix</keyword>
<dbReference type="STRING" id="121845.A0A3Q0JDA4"/>
<sequence length="172" mass="19609">MDAYSLNLKCNTVSNLRTAHIFLCDSLVYLNSIYDYSLMFSLVCLFITTLLDIYYEFFGIVVNEEGHTQIRTYLWIIQYIVRFISVIQMCDITSGEAKKARSLIANICNRHLDVNTKEELMLFTNHISSRNIEFSAGGFFNLNTHLITSAIAAGTTYLVILVQFNSASDNKD</sequence>
<evidence type="ECO:0000256" key="8">
    <source>
        <dbReference type="SAM" id="Phobius"/>
    </source>
</evidence>
<comment type="subcellular location">
    <subcellularLocation>
        <location evidence="1">Cell membrane</location>
        <topology evidence="1">Multi-pass membrane protein</topology>
    </subcellularLocation>
</comment>
<dbReference type="Proteomes" id="UP000079169">
    <property type="component" value="Unplaced"/>
</dbReference>
<keyword evidence="2" id="KW-1003">Cell membrane</keyword>
<keyword evidence="6 10" id="KW-0675">Receptor</keyword>
<evidence type="ECO:0000256" key="6">
    <source>
        <dbReference type="ARBA" id="ARBA00023170"/>
    </source>
</evidence>
<evidence type="ECO:0000313" key="9">
    <source>
        <dbReference type="Proteomes" id="UP000079169"/>
    </source>
</evidence>
<evidence type="ECO:0000256" key="4">
    <source>
        <dbReference type="ARBA" id="ARBA00022989"/>
    </source>
</evidence>
<dbReference type="GO" id="GO:0030424">
    <property type="term" value="C:axon"/>
    <property type="evidence" value="ECO:0007669"/>
    <property type="project" value="TreeGrafter"/>
</dbReference>
<gene>
    <name evidence="10 11" type="primary">LOC103519087</name>
</gene>
<dbReference type="InterPro" id="IPR013604">
    <property type="entry name" value="7TM_chemorcpt"/>
</dbReference>
<keyword evidence="3 8" id="KW-0812">Transmembrane</keyword>
<organism evidence="9 11">
    <name type="scientific">Diaphorina citri</name>
    <name type="common">Asian citrus psyllid</name>
    <dbReference type="NCBI Taxonomy" id="121845"/>
    <lineage>
        <taxon>Eukaryota</taxon>
        <taxon>Metazoa</taxon>
        <taxon>Ecdysozoa</taxon>
        <taxon>Arthropoda</taxon>
        <taxon>Hexapoda</taxon>
        <taxon>Insecta</taxon>
        <taxon>Pterygota</taxon>
        <taxon>Neoptera</taxon>
        <taxon>Paraneoptera</taxon>
        <taxon>Hemiptera</taxon>
        <taxon>Sternorrhyncha</taxon>
        <taxon>Psylloidea</taxon>
        <taxon>Psyllidae</taxon>
        <taxon>Diaphorininae</taxon>
        <taxon>Diaphorina</taxon>
    </lineage>
</organism>
<feature type="transmembrane region" description="Helical" evidence="8">
    <location>
        <begin position="36"/>
        <end position="55"/>
    </location>
</feature>
<dbReference type="PaxDb" id="121845-A0A3Q0JDA4"/>
<accession>A0A3Q0JDA4</accession>
<dbReference type="RefSeq" id="XP_026686496.1">
    <property type="nucleotide sequence ID" value="XM_026830695.1"/>
</dbReference>
<dbReference type="GO" id="GO:0008049">
    <property type="term" value="P:male courtship behavior"/>
    <property type="evidence" value="ECO:0007669"/>
    <property type="project" value="TreeGrafter"/>
</dbReference>
<protein>
    <submittedName>
        <fullName evidence="10">Gustatory receptor 28b isoform X1</fullName>
    </submittedName>
    <submittedName>
        <fullName evidence="11">Gustatory receptor 28b isoform X2</fullName>
    </submittedName>
</protein>
<dbReference type="RefSeq" id="XP_026686497.1">
    <property type="nucleotide sequence ID" value="XM_026830696.1"/>
</dbReference>
<dbReference type="Pfam" id="PF08395">
    <property type="entry name" value="7tm_7"/>
    <property type="match status" value="1"/>
</dbReference>